<evidence type="ECO:0000256" key="4">
    <source>
        <dbReference type="ARBA" id="ARBA00023163"/>
    </source>
</evidence>
<comment type="similarity">
    <text evidence="1">Belongs to the SorC transcriptional regulatory family.</text>
</comment>
<evidence type="ECO:0000256" key="2">
    <source>
        <dbReference type="ARBA" id="ARBA00023015"/>
    </source>
</evidence>
<dbReference type="InterPro" id="IPR007324">
    <property type="entry name" value="Sugar-bd_dom_put"/>
</dbReference>
<dbReference type="HOGENOM" id="CLU_054506_1_1_9"/>
<evidence type="ECO:0000313" key="7">
    <source>
        <dbReference type="Proteomes" id="UP000003671"/>
    </source>
</evidence>
<dbReference type="Gene3D" id="1.10.10.60">
    <property type="entry name" value="Homeodomain-like"/>
    <property type="match status" value="1"/>
</dbReference>
<dbReference type="GO" id="GO:0003677">
    <property type="term" value="F:DNA binding"/>
    <property type="evidence" value="ECO:0007669"/>
    <property type="project" value="UniProtKB-KW"/>
</dbReference>
<dbReference type="AlphaFoldDB" id="C9KQC3"/>
<organism evidence="6 7">
    <name type="scientific">Mitsuokella multacida DSM 20544</name>
    <dbReference type="NCBI Taxonomy" id="500635"/>
    <lineage>
        <taxon>Bacteria</taxon>
        <taxon>Bacillati</taxon>
        <taxon>Bacillota</taxon>
        <taxon>Negativicutes</taxon>
        <taxon>Selenomonadales</taxon>
        <taxon>Selenomonadaceae</taxon>
        <taxon>Mitsuokella</taxon>
    </lineage>
</organism>
<dbReference type="PANTHER" id="PTHR34294">
    <property type="entry name" value="TRANSCRIPTIONAL REGULATOR-RELATED"/>
    <property type="match status" value="1"/>
</dbReference>
<keyword evidence="4" id="KW-0804">Transcription</keyword>
<dbReference type="eggNOG" id="COG2390">
    <property type="taxonomic scope" value="Bacteria"/>
</dbReference>
<accession>C9KQC3</accession>
<dbReference type="RefSeq" id="WP_005842719.1">
    <property type="nucleotide sequence ID" value="NZ_GG697143.2"/>
</dbReference>
<evidence type="ECO:0000313" key="6">
    <source>
        <dbReference type="EMBL" id="EEX67914.1"/>
    </source>
</evidence>
<dbReference type="Gene3D" id="3.40.50.1360">
    <property type="match status" value="1"/>
</dbReference>
<dbReference type="Proteomes" id="UP000003671">
    <property type="component" value="Unassembled WGS sequence"/>
</dbReference>
<dbReference type="SUPFAM" id="SSF46785">
    <property type="entry name" value="Winged helix' DNA-binding domain"/>
    <property type="match status" value="1"/>
</dbReference>
<proteinExistence type="inferred from homology"/>
<protein>
    <submittedName>
        <fullName evidence="6">Deoxyribonucleoside regulator</fullName>
    </submittedName>
</protein>
<sequence length="314" mass="35407">MDQDKDRLSIDAARLYYESDMSQQKIANELGISRPSVSRLLQYAKDRGFVQIKIIDPTERGLSLADELCQKYNLKTVKIANAPLNDNREIKKAIGLKAAEYLYDIVKDHDIIGVGWGSSLYQMAQDLRTKPVKDVQVVQLKGGISYSKLNTYAHEIVTLVARAFSTTGIFLPIPVMFDNIEVKRLVEHDKYVKNILDMGKRANIAIVTVGPASDESILFHLGYYINEKDRELLSQKAAGDLCSRFYDDDGKIVDEELDNRTVGIRLDEFQKKETRILVAGGKEKLRAIHAALKAGYMNVLITDQYTALALKEMN</sequence>
<keyword evidence="2" id="KW-0805">Transcription regulation</keyword>
<feature type="domain" description="Sugar-binding" evidence="5">
    <location>
        <begin position="59"/>
        <end position="310"/>
    </location>
</feature>
<reference evidence="6" key="1">
    <citation type="submission" date="2009-09" db="EMBL/GenBank/DDBJ databases">
        <authorList>
            <person name="Weinstock G."/>
            <person name="Sodergren E."/>
            <person name="Clifton S."/>
            <person name="Fulton L."/>
            <person name="Fulton B."/>
            <person name="Courtney L."/>
            <person name="Fronick C."/>
            <person name="Harrison M."/>
            <person name="Strong C."/>
            <person name="Farmer C."/>
            <person name="Delahaunty K."/>
            <person name="Markovic C."/>
            <person name="Hall O."/>
            <person name="Minx P."/>
            <person name="Tomlinson C."/>
            <person name="Mitreva M."/>
            <person name="Nelson J."/>
            <person name="Hou S."/>
            <person name="Wollam A."/>
            <person name="Pepin K.H."/>
            <person name="Johnson M."/>
            <person name="Bhonagiri V."/>
            <person name="Nash W.E."/>
            <person name="Warren W."/>
            <person name="Chinwalla A."/>
            <person name="Mardis E.R."/>
            <person name="Wilson R.K."/>
        </authorList>
    </citation>
    <scope>NUCLEOTIDE SEQUENCE [LARGE SCALE GENOMIC DNA]</scope>
    <source>
        <strain evidence="6">DSM 20544</strain>
    </source>
</reference>
<name>C9KQC3_9FIRM</name>
<dbReference type="GO" id="GO:0030246">
    <property type="term" value="F:carbohydrate binding"/>
    <property type="evidence" value="ECO:0007669"/>
    <property type="project" value="InterPro"/>
</dbReference>
<comment type="caution">
    <text evidence="6">The sequence shown here is derived from an EMBL/GenBank/DDBJ whole genome shotgun (WGS) entry which is preliminary data.</text>
</comment>
<keyword evidence="3" id="KW-0238">DNA-binding</keyword>
<evidence type="ECO:0000256" key="1">
    <source>
        <dbReference type="ARBA" id="ARBA00010466"/>
    </source>
</evidence>
<evidence type="ECO:0000256" key="3">
    <source>
        <dbReference type="ARBA" id="ARBA00023125"/>
    </source>
</evidence>
<dbReference type="STRING" id="500635.MITSMUL_05438"/>
<dbReference type="PANTHER" id="PTHR34294:SF1">
    <property type="entry name" value="TRANSCRIPTIONAL REGULATOR LSRR"/>
    <property type="match status" value="1"/>
</dbReference>
<keyword evidence="7" id="KW-1185">Reference proteome</keyword>
<dbReference type="PATRIC" id="fig|500635.8.peg.2046"/>
<dbReference type="InterPro" id="IPR036390">
    <property type="entry name" value="WH_DNA-bd_sf"/>
</dbReference>
<dbReference type="InterPro" id="IPR037171">
    <property type="entry name" value="NagB/RpiA_transferase-like"/>
</dbReference>
<dbReference type="Pfam" id="PF04198">
    <property type="entry name" value="Sugar-bind"/>
    <property type="match status" value="1"/>
</dbReference>
<dbReference type="InterPro" id="IPR051054">
    <property type="entry name" value="SorC_transcr_regulators"/>
</dbReference>
<dbReference type="GeneID" id="93482328"/>
<gene>
    <name evidence="6" type="primary">deoR</name>
    <name evidence="6" type="ORF">MITSMUL_05438</name>
</gene>
<dbReference type="SUPFAM" id="SSF100950">
    <property type="entry name" value="NagB/RpiA/CoA transferase-like"/>
    <property type="match status" value="1"/>
</dbReference>
<dbReference type="EMBL" id="ABWK02000023">
    <property type="protein sequence ID" value="EEX67914.1"/>
    <property type="molecule type" value="Genomic_DNA"/>
</dbReference>
<evidence type="ECO:0000259" key="5">
    <source>
        <dbReference type="Pfam" id="PF04198"/>
    </source>
</evidence>